<feature type="domain" description="D-isomer specific 2-hydroxyacid dehydrogenase catalytic" evidence="3">
    <location>
        <begin position="7"/>
        <end position="320"/>
    </location>
</feature>
<dbReference type="EMBL" id="WTPX01000010">
    <property type="protein sequence ID" value="NNJ24538.1"/>
    <property type="molecule type" value="Genomic_DNA"/>
</dbReference>
<dbReference type="CDD" id="cd05301">
    <property type="entry name" value="GDH"/>
    <property type="match status" value="1"/>
</dbReference>
<evidence type="ECO:0000259" key="3">
    <source>
        <dbReference type="Pfam" id="PF00389"/>
    </source>
</evidence>
<dbReference type="Pfam" id="PF02826">
    <property type="entry name" value="2-Hacid_dh_C"/>
    <property type="match status" value="1"/>
</dbReference>
<dbReference type="GO" id="GO:0016491">
    <property type="term" value="F:oxidoreductase activity"/>
    <property type="evidence" value="ECO:0007669"/>
    <property type="project" value="UniProtKB-KW"/>
</dbReference>
<dbReference type="Pfam" id="PF00389">
    <property type="entry name" value="2-Hacid_dh"/>
    <property type="match status" value="1"/>
</dbReference>
<dbReference type="SUPFAM" id="SSF51735">
    <property type="entry name" value="NAD(P)-binding Rossmann-fold domains"/>
    <property type="match status" value="1"/>
</dbReference>
<dbReference type="Gene3D" id="3.40.50.720">
    <property type="entry name" value="NAD(P)-binding Rossmann-like Domain"/>
    <property type="match status" value="2"/>
</dbReference>
<evidence type="ECO:0000313" key="6">
    <source>
        <dbReference type="Proteomes" id="UP000609651"/>
    </source>
</evidence>
<organism evidence="5 6">
    <name type="scientific">Alienimonas chondri</name>
    <dbReference type="NCBI Taxonomy" id="2681879"/>
    <lineage>
        <taxon>Bacteria</taxon>
        <taxon>Pseudomonadati</taxon>
        <taxon>Planctomycetota</taxon>
        <taxon>Planctomycetia</taxon>
        <taxon>Planctomycetales</taxon>
        <taxon>Planctomycetaceae</taxon>
        <taxon>Alienimonas</taxon>
    </lineage>
</organism>
<dbReference type="PROSITE" id="PS00670">
    <property type="entry name" value="D_2_HYDROXYACID_DH_2"/>
    <property type="match status" value="1"/>
</dbReference>
<gene>
    <name evidence="5" type="ORF">LzC2_05960</name>
</gene>
<dbReference type="PROSITE" id="PS00671">
    <property type="entry name" value="D_2_HYDROXYACID_DH_3"/>
    <property type="match status" value="1"/>
</dbReference>
<evidence type="ECO:0000259" key="4">
    <source>
        <dbReference type="Pfam" id="PF02826"/>
    </source>
</evidence>
<dbReference type="EC" id="1.1.1.-" evidence="5"/>
<reference evidence="5 6" key="1">
    <citation type="journal article" date="2020" name="Syst. Appl. Microbiol.">
        <title>Alienimonas chondri sp. nov., a novel planctomycete isolated from the biofilm of the red alga Chondrus crispus.</title>
        <authorList>
            <person name="Vitorino I."/>
            <person name="Albuquerque L."/>
            <person name="Wiegand S."/>
            <person name="Kallscheuer N."/>
            <person name="da Costa M.S."/>
            <person name="Lobo-da-Cunha A."/>
            <person name="Jogler C."/>
            <person name="Lage O.M."/>
        </authorList>
    </citation>
    <scope>NUCLEOTIDE SEQUENCE [LARGE SCALE GENOMIC DNA]</scope>
    <source>
        <strain evidence="5 6">LzC2</strain>
    </source>
</reference>
<evidence type="ECO:0000313" key="5">
    <source>
        <dbReference type="EMBL" id="NNJ24538.1"/>
    </source>
</evidence>
<dbReference type="InterPro" id="IPR006139">
    <property type="entry name" value="D-isomer_2_OHA_DH_cat_dom"/>
</dbReference>
<dbReference type="InterPro" id="IPR029753">
    <property type="entry name" value="D-isomer_DH_CS"/>
</dbReference>
<evidence type="ECO:0000256" key="1">
    <source>
        <dbReference type="ARBA" id="ARBA00023002"/>
    </source>
</evidence>
<name>A0ABX1V8T2_9PLAN</name>
<protein>
    <submittedName>
        <fullName evidence="5">2-hydroxyacid dehydrogenase</fullName>
        <ecNumber evidence="5">1.1.1.-</ecNumber>
    </submittedName>
</protein>
<keyword evidence="1 2" id="KW-0560">Oxidoreductase</keyword>
<dbReference type="RefSeq" id="WP_171183590.1">
    <property type="nucleotide sequence ID" value="NZ_WTPX01000010.1"/>
</dbReference>
<accession>A0ABX1V8T2</accession>
<dbReference type="PANTHER" id="PTHR10996:SF277">
    <property type="entry name" value="GLYOXYLATE REDUCTASE_HYDROXYPYRUVATE REDUCTASE"/>
    <property type="match status" value="1"/>
</dbReference>
<comment type="caution">
    <text evidence="5">The sequence shown here is derived from an EMBL/GenBank/DDBJ whole genome shotgun (WGS) entry which is preliminary data.</text>
</comment>
<comment type="similarity">
    <text evidence="2">Belongs to the D-isomer specific 2-hydroxyacid dehydrogenase family.</text>
</comment>
<dbReference type="PANTHER" id="PTHR10996">
    <property type="entry name" value="2-HYDROXYACID DEHYDROGENASE-RELATED"/>
    <property type="match status" value="1"/>
</dbReference>
<dbReference type="InterPro" id="IPR036291">
    <property type="entry name" value="NAD(P)-bd_dom_sf"/>
</dbReference>
<dbReference type="InterPro" id="IPR006140">
    <property type="entry name" value="D-isomer_DH_NAD-bd"/>
</dbReference>
<proteinExistence type="inferred from homology"/>
<dbReference type="InterPro" id="IPR050223">
    <property type="entry name" value="D-isomer_2-hydroxyacid_DH"/>
</dbReference>
<evidence type="ECO:0000256" key="2">
    <source>
        <dbReference type="RuleBase" id="RU003719"/>
    </source>
</evidence>
<feature type="domain" description="D-isomer specific 2-hydroxyacid dehydrogenase NAD-binding" evidence="4">
    <location>
        <begin position="113"/>
        <end position="291"/>
    </location>
</feature>
<keyword evidence="6" id="KW-1185">Reference proteome</keyword>
<sequence>MSDKPRVFVTRTIPKAGLDRLREVCEVEVWPKPKPPRRDTLLDKARGCAGLVTMLSDKVDETVLTAAGDDLKVVANYAVGYNNIDVAACREHGVAVGNTPDVLTDATADVAVLLMLAAARSFTPAAASVRDGGWKTWAPMDHLGMELAGKTVGVIGLGRIGRAFADRCHGGWGMKVLYTANSPKPDADRDLGAKHVELPELLANSDFISLHCPLTEATAGLIDANALHQMKTTAVLVNTARGEVIDQDALHTALSGGKIFAAGLDVTTPEPLPTDSPLLELPNCVVLPHIGSATVHARSGMALMAADNVLAGLRGDPLPHGV</sequence>
<dbReference type="SUPFAM" id="SSF52283">
    <property type="entry name" value="Formate/glycerate dehydrogenase catalytic domain-like"/>
    <property type="match status" value="1"/>
</dbReference>
<dbReference type="Proteomes" id="UP000609651">
    <property type="component" value="Unassembled WGS sequence"/>
</dbReference>